<dbReference type="OrthoDB" id="3269685at2759"/>
<evidence type="ECO:0008006" key="3">
    <source>
        <dbReference type="Google" id="ProtNLM"/>
    </source>
</evidence>
<dbReference type="EMBL" id="KV417663">
    <property type="protein sequence ID" value="KZP11416.1"/>
    <property type="molecule type" value="Genomic_DNA"/>
</dbReference>
<name>A0A166AAQ3_9AGAM</name>
<dbReference type="InterPro" id="IPR027417">
    <property type="entry name" value="P-loop_NTPase"/>
</dbReference>
<dbReference type="SUPFAM" id="SSF52540">
    <property type="entry name" value="P-loop containing nucleoside triphosphate hydrolases"/>
    <property type="match status" value="1"/>
</dbReference>
<keyword evidence="2" id="KW-1185">Reference proteome</keyword>
<protein>
    <recommendedName>
        <fullName evidence="3">Helicase C-terminal domain-containing protein</fullName>
    </recommendedName>
</protein>
<dbReference type="AlphaFoldDB" id="A0A166AAQ3"/>
<evidence type="ECO:0000313" key="2">
    <source>
        <dbReference type="Proteomes" id="UP000076532"/>
    </source>
</evidence>
<organism evidence="1 2">
    <name type="scientific">Athelia psychrophila</name>
    <dbReference type="NCBI Taxonomy" id="1759441"/>
    <lineage>
        <taxon>Eukaryota</taxon>
        <taxon>Fungi</taxon>
        <taxon>Dikarya</taxon>
        <taxon>Basidiomycota</taxon>
        <taxon>Agaricomycotina</taxon>
        <taxon>Agaricomycetes</taxon>
        <taxon>Agaricomycetidae</taxon>
        <taxon>Atheliales</taxon>
        <taxon>Atheliaceae</taxon>
        <taxon>Athelia</taxon>
    </lineage>
</organism>
<dbReference type="Gene3D" id="3.40.50.300">
    <property type="entry name" value="P-loop containing nucleotide triphosphate hydrolases"/>
    <property type="match status" value="1"/>
</dbReference>
<reference evidence="1 2" key="1">
    <citation type="journal article" date="2016" name="Mol. Biol. Evol.">
        <title>Comparative Genomics of Early-Diverging Mushroom-Forming Fungi Provides Insights into the Origins of Lignocellulose Decay Capabilities.</title>
        <authorList>
            <person name="Nagy L.G."/>
            <person name="Riley R."/>
            <person name="Tritt A."/>
            <person name="Adam C."/>
            <person name="Daum C."/>
            <person name="Floudas D."/>
            <person name="Sun H."/>
            <person name="Yadav J.S."/>
            <person name="Pangilinan J."/>
            <person name="Larsson K.H."/>
            <person name="Matsuura K."/>
            <person name="Barry K."/>
            <person name="Labutti K."/>
            <person name="Kuo R."/>
            <person name="Ohm R.A."/>
            <person name="Bhattacharya S.S."/>
            <person name="Shirouzu T."/>
            <person name="Yoshinaga Y."/>
            <person name="Martin F.M."/>
            <person name="Grigoriev I.V."/>
            <person name="Hibbett D.S."/>
        </authorList>
    </citation>
    <scope>NUCLEOTIDE SEQUENCE [LARGE SCALE GENOMIC DNA]</scope>
    <source>
        <strain evidence="1 2">CBS 109695</strain>
    </source>
</reference>
<accession>A0A166AAQ3</accession>
<evidence type="ECO:0000313" key="1">
    <source>
        <dbReference type="EMBL" id="KZP11416.1"/>
    </source>
</evidence>
<gene>
    <name evidence="1" type="ORF">FIBSPDRAFT_962285</name>
</gene>
<sequence>MHFLELNTLSVGVDLSKVRDVIIIGEPEDVDDMFQKFGRAGRDREIVTDPRAILYLPAGAEERAKCIAEAEVTGEKGKLRKGDNMDISIARMVLAECKEDEQDRQYGNQRDEDSCIGCQPELIDVEPPKPKAIAQDAVSRIPRLKRLSKVMRVLGKQHLEQYRLSLWDAADEKTSGFTPLPSYLPLDDMHIILDSFALLISDEQLTEVQHLLGHNGHILNNLEGFFNTVHTMDIEFGPIRTANMEKARVGRAAAAAKKLQAKTADAARLTGIVLRVNTRYVHYAIHMLYVD</sequence>
<dbReference type="STRING" id="436010.A0A166AAQ3"/>
<dbReference type="Proteomes" id="UP000076532">
    <property type="component" value="Unassembled WGS sequence"/>
</dbReference>
<proteinExistence type="predicted"/>